<evidence type="ECO:0000256" key="1">
    <source>
        <dbReference type="SAM" id="Phobius"/>
    </source>
</evidence>
<evidence type="ECO:0000313" key="2">
    <source>
        <dbReference type="EMBL" id="GIM94200.1"/>
    </source>
</evidence>
<reference evidence="2 3" key="1">
    <citation type="submission" date="2021-03" db="EMBL/GenBank/DDBJ databases">
        <title>Whole genome shotgun sequence of Actinoplanes toevensis NBRC 105298.</title>
        <authorList>
            <person name="Komaki H."/>
            <person name="Tamura T."/>
        </authorList>
    </citation>
    <scope>NUCLEOTIDE SEQUENCE [LARGE SCALE GENOMIC DNA]</scope>
    <source>
        <strain evidence="2 3">NBRC 105298</strain>
    </source>
</reference>
<sequence>MPRRQLYRDLNDVRGLVADGLARLEEISVGGEQYWVMSALARLRGMDGMLVAAAGGLSSWSRTLISAALAFPLLWAVAWASGAIGAGPVWVIVITVLALGLAMPGLLWVTGRLSRLVDRRRMGAPPRAGDTGKGDLDEVTEVLVRARVRLVSAALRHVGTRHWDAAHLARLARTDRAISRITDTDVLLCQAIDFLEIHAAEQQVRRAA</sequence>
<dbReference type="Proteomes" id="UP000677082">
    <property type="component" value="Unassembled WGS sequence"/>
</dbReference>
<organism evidence="2 3">
    <name type="scientific">Paractinoplanes toevensis</name>
    <dbReference type="NCBI Taxonomy" id="571911"/>
    <lineage>
        <taxon>Bacteria</taxon>
        <taxon>Bacillati</taxon>
        <taxon>Actinomycetota</taxon>
        <taxon>Actinomycetes</taxon>
        <taxon>Micromonosporales</taxon>
        <taxon>Micromonosporaceae</taxon>
        <taxon>Paractinoplanes</taxon>
    </lineage>
</organism>
<keyword evidence="1" id="KW-0472">Membrane</keyword>
<name>A0A919TER7_9ACTN</name>
<proteinExistence type="predicted"/>
<gene>
    <name evidence="2" type="ORF">Ato02nite_059930</name>
</gene>
<protein>
    <submittedName>
        <fullName evidence="2">Uncharacterized protein</fullName>
    </submittedName>
</protein>
<evidence type="ECO:0000313" key="3">
    <source>
        <dbReference type="Proteomes" id="UP000677082"/>
    </source>
</evidence>
<keyword evidence="1" id="KW-1133">Transmembrane helix</keyword>
<comment type="caution">
    <text evidence="2">The sequence shown here is derived from an EMBL/GenBank/DDBJ whole genome shotgun (WGS) entry which is preliminary data.</text>
</comment>
<feature type="transmembrane region" description="Helical" evidence="1">
    <location>
        <begin position="64"/>
        <end position="84"/>
    </location>
</feature>
<feature type="transmembrane region" description="Helical" evidence="1">
    <location>
        <begin position="90"/>
        <end position="111"/>
    </location>
</feature>
<keyword evidence="3" id="KW-1185">Reference proteome</keyword>
<keyword evidence="1" id="KW-0812">Transmembrane</keyword>
<dbReference type="RefSeq" id="WP_213009985.1">
    <property type="nucleotide sequence ID" value="NZ_BOQN01000076.1"/>
</dbReference>
<accession>A0A919TER7</accession>
<dbReference type="AlphaFoldDB" id="A0A919TER7"/>
<dbReference type="EMBL" id="BOQN01000076">
    <property type="protein sequence ID" value="GIM94200.1"/>
    <property type="molecule type" value="Genomic_DNA"/>
</dbReference>